<protein>
    <submittedName>
        <fullName evidence="2">Flotillin-2a-like</fullName>
    </submittedName>
</protein>
<gene>
    <name evidence="2" type="primary">LOC106820263</name>
</gene>
<dbReference type="GeneID" id="106820263"/>
<sequence length="125" mass="13566">EAEAEKLRMDARECQGNVTEGLEKVREGPEVLEKVREGRERSGKVEEDQERLRKVGKGLVDLSRTETVQAAQADAERIKLIGGSEATATEAVGKAAAERMRVKAAAYKQYGAAAKTALVLESLPK</sequence>
<dbReference type="Proteomes" id="UP000695022">
    <property type="component" value="Unplaced"/>
</dbReference>
<feature type="non-terminal residue" evidence="2">
    <location>
        <position position="125"/>
    </location>
</feature>
<organism evidence="1 2">
    <name type="scientific">Priapulus caudatus</name>
    <name type="common">Priapulid worm</name>
    <dbReference type="NCBI Taxonomy" id="37621"/>
    <lineage>
        <taxon>Eukaryota</taxon>
        <taxon>Metazoa</taxon>
        <taxon>Ecdysozoa</taxon>
        <taxon>Scalidophora</taxon>
        <taxon>Priapulida</taxon>
        <taxon>Priapulimorpha</taxon>
        <taxon>Priapulimorphida</taxon>
        <taxon>Priapulidae</taxon>
        <taxon>Priapulus</taxon>
    </lineage>
</organism>
<feature type="non-terminal residue" evidence="2">
    <location>
        <position position="1"/>
    </location>
</feature>
<evidence type="ECO:0000313" key="2">
    <source>
        <dbReference type="RefSeq" id="XP_014680278.1"/>
    </source>
</evidence>
<name>A0ABM1F757_PRICU</name>
<keyword evidence="1" id="KW-1185">Reference proteome</keyword>
<dbReference type="RefSeq" id="XP_014680278.1">
    <property type="nucleotide sequence ID" value="XM_014824792.1"/>
</dbReference>
<evidence type="ECO:0000313" key="1">
    <source>
        <dbReference type="Proteomes" id="UP000695022"/>
    </source>
</evidence>
<reference evidence="2" key="1">
    <citation type="submission" date="2025-08" db="UniProtKB">
        <authorList>
            <consortium name="RefSeq"/>
        </authorList>
    </citation>
    <scope>IDENTIFICATION</scope>
</reference>
<accession>A0ABM1F757</accession>
<proteinExistence type="predicted"/>